<dbReference type="RefSeq" id="WP_369277046.1">
    <property type="nucleotide sequence ID" value="NZ_JBJVMW010000026.1"/>
</dbReference>
<evidence type="ECO:0008006" key="3">
    <source>
        <dbReference type="Google" id="ProtNLM"/>
    </source>
</evidence>
<reference evidence="1 2" key="1">
    <citation type="submission" date="2024-12" db="EMBL/GenBank/DDBJ databases">
        <title>Forecasting of Potato common scab and diversities of Pathogenic streptomyces spp. in china.</title>
        <authorList>
            <person name="Handique U."/>
            <person name="Wu J."/>
        </authorList>
    </citation>
    <scope>NUCLEOTIDE SEQUENCE [LARGE SCALE GENOMIC DNA]</scope>
    <source>
        <strain evidence="1 2">ZRIMU1585</strain>
    </source>
</reference>
<keyword evidence="2" id="KW-1185">Reference proteome</keyword>
<protein>
    <recommendedName>
        <fullName evidence="3">TOMM leader peptide-binding protein</fullName>
    </recommendedName>
</protein>
<dbReference type="Gene3D" id="3.40.50.720">
    <property type="entry name" value="NAD(P)-binding Rossmann-like Domain"/>
    <property type="match status" value="1"/>
</dbReference>
<sequence>MSSVRVLATQAYTSVSTELKALPSTDDEHNSAYEGETAAQTLCVDVVGAGEIDNLLPRALDWTRRGGLHLPVVIGAQHTSVGPLTNPGYAACIQCADYRGCLDSMTPPAVADEQVGATDVSALTVKLISVTVAQEIDRVVRAENTLPMTLGGLIRIDHAAGTVGITRVGQVDGCEVCASLLEFAFQGALG</sequence>
<dbReference type="Proteomes" id="UP001631993">
    <property type="component" value="Unassembled WGS sequence"/>
</dbReference>
<comment type="caution">
    <text evidence="1">The sequence shown here is derived from an EMBL/GenBank/DDBJ whole genome shotgun (WGS) entry which is preliminary data.</text>
</comment>
<organism evidence="1 2">
    <name type="scientific">Streptomyces galilaeus</name>
    <dbReference type="NCBI Taxonomy" id="33899"/>
    <lineage>
        <taxon>Bacteria</taxon>
        <taxon>Bacillati</taxon>
        <taxon>Actinomycetota</taxon>
        <taxon>Actinomycetes</taxon>
        <taxon>Kitasatosporales</taxon>
        <taxon>Streptomycetaceae</taxon>
        <taxon>Streptomyces</taxon>
    </lineage>
</organism>
<accession>A0ABW9IZW0</accession>
<gene>
    <name evidence="1" type="ORF">ACKI1S_46130</name>
</gene>
<evidence type="ECO:0000313" key="1">
    <source>
        <dbReference type="EMBL" id="MFM9653442.1"/>
    </source>
</evidence>
<evidence type="ECO:0000313" key="2">
    <source>
        <dbReference type="Proteomes" id="UP001631993"/>
    </source>
</evidence>
<dbReference type="EMBL" id="JBJVNE010000051">
    <property type="protein sequence ID" value="MFM9653442.1"/>
    <property type="molecule type" value="Genomic_DNA"/>
</dbReference>
<proteinExistence type="predicted"/>
<name>A0ABW9IZW0_STRGJ</name>